<dbReference type="EMBL" id="SRMP02000034">
    <property type="protein sequence ID" value="MFN0292911.1"/>
    <property type="molecule type" value="Genomic_DNA"/>
</dbReference>
<protein>
    <submittedName>
        <fullName evidence="3">Adenylyl-sulfate kinase</fullName>
    </submittedName>
</protein>
<name>A0ABW9JLX0_9SPHI</name>
<dbReference type="Pfam" id="PF01583">
    <property type="entry name" value="APS_kinase"/>
    <property type="match status" value="1"/>
</dbReference>
<keyword evidence="3" id="KW-0418">Kinase</keyword>
<dbReference type="SUPFAM" id="SSF52540">
    <property type="entry name" value="P-loop containing nucleoside triphosphate hydrolases"/>
    <property type="match status" value="1"/>
</dbReference>
<gene>
    <name evidence="3" type="ORF">E5L68_016055</name>
</gene>
<evidence type="ECO:0000256" key="1">
    <source>
        <dbReference type="ARBA" id="ARBA00022679"/>
    </source>
</evidence>
<dbReference type="PANTHER" id="PTHR42700">
    <property type="entry name" value="SULFATE ADENYLYLTRANSFERASE"/>
    <property type="match status" value="1"/>
</dbReference>
<feature type="domain" description="APS kinase" evidence="2">
    <location>
        <begin position="2"/>
        <end position="150"/>
    </location>
</feature>
<accession>A0ABW9JLX0</accession>
<comment type="caution">
    <text evidence="3">The sequence shown here is derived from an EMBL/GenBank/DDBJ whole genome shotgun (WGS) entry which is preliminary data.</text>
</comment>
<evidence type="ECO:0000259" key="2">
    <source>
        <dbReference type="Pfam" id="PF01583"/>
    </source>
</evidence>
<dbReference type="PANTHER" id="PTHR42700:SF1">
    <property type="entry name" value="SULFATE ADENYLYLTRANSFERASE"/>
    <property type="match status" value="1"/>
</dbReference>
<organism evidence="3 4">
    <name type="scientific">Pedobacter helvus</name>
    <dbReference type="NCBI Taxonomy" id="2563444"/>
    <lineage>
        <taxon>Bacteria</taxon>
        <taxon>Pseudomonadati</taxon>
        <taxon>Bacteroidota</taxon>
        <taxon>Sphingobacteriia</taxon>
        <taxon>Sphingobacteriales</taxon>
        <taxon>Sphingobacteriaceae</taxon>
        <taxon>Pedobacter</taxon>
    </lineage>
</organism>
<keyword evidence="1" id="KW-0808">Transferase</keyword>
<dbReference type="Proteomes" id="UP001517367">
    <property type="component" value="Unassembled WGS sequence"/>
</dbReference>
<dbReference type="InterPro" id="IPR059117">
    <property type="entry name" value="APS_kinase_dom"/>
</dbReference>
<evidence type="ECO:0000313" key="4">
    <source>
        <dbReference type="Proteomes" id="UP001517367"/>
    </source>
</evidence>
<dbReference type="Gene3D" id="3.40.50.300">
    <property type="entry name" value="P-loop containing nucleotide triphosphate hydrolases"/>
    <property type="match status" value="1"/>
</dbReference>
<dbReference type="InterPro" id="IPR050512">
    <property type="entry name" value="Sulf_AdTrans/APS_kinase"/>
</dbReference>
<dbReference type="GO" id="GO:0016301">
    <property type="term" value="F:kinase activity"/>
    <property type="evidence" value="ECO:0007669"/>
    <property type="project" value="UniProtKB-KW"/>
</dbReference>
<evidence type="ECO:0000313" key="3">
    <source>
        <dbReference type="EMBL" id="MFN0292911.1"/>
    </source>
</evidence>
<dbReference type="InterPro" id="IPR027417">
    <property type="entry name" value="P-loop_NTPase"/>
</dbReference>
<dbReference type="RefSeq" id="WP_138728667.1">
    <property type="nucleotide sequence ID" value="NZ_SRMP02000034.1"/>
</dbReference>
<reference evidence="3 4" key="1">
    <citation type="submission" date="2024-12" db="EMBL/GenBank/DDBJ databases">
        <authorList>
            <person name="Hu S."/>
        </authorList>
    </citation>
    <scope>NUCLEOTIDE SEQUENCE [LARGE SCALE GENOMIC DNA]</scope>
    <source>
        <strain evidence="3 4">P-25</strain>
    </source>
</reference>
<keyword evidence="4" id="KW-1185">Reference proteome</keyword>
<sequence>MSKVIQFTGLSGAGKTTIATALAKELIVTGLKTLIVDGDEFRSKYAPDLGFSNADRLENINRMANFVNANKDSYSLVIISAINPFNETRAIFTEKCQAQLIYIKCNLDTLVERDTKGLYRRAMLPPNHPEHLANLTGVNQNFDEPAPHTFTIDTSEISLQNAVEKIKNSIFN</sequence>
<proteinExistence type="predicted"/>